<gene>
    <name evidence="1" type="ORF">Acr_00g0086520</name>
</gene>
<evidence type="ECO:0000313" key="2">
    <source>
        <dbReference type="Proteomes" id="UP000585474"/>
    </source>
</evidence>
<accession>A0A7J0DYB3</accession>
<protein>
    <submittedName>
        <fullName evidence="1">Uncharacterized protein</fullName>
    </submittedName>
</protein>
<sequence length="243" mass="27191">MFLASILKFPHTSYSPTLISPSFPKTKKVCPRAPKSHVLISVSTWAMGALRGGIINSGWQGGVRGRLSLVYFESRLDLLLLASSLYSDRLLSGFLSLGIIFSSPATFGLGQFLCGDVGSLNLEETLALNILSVNGGSVCLTRVSTVIGTPAPMLIRRGGRPNLEFFEKWTYFGAWSDHFCEGIFISLLLRPLLLEFCWMTWILTKISLFHVGKEQDLAKDVALFALGQYCWFWEWLSLERRQR</sequence>
<reference evidence="2" key="1">
    <citation type="submission" date="2019-07" db="EMBL/GenBank/DDBJ databases">
        <title>De Novo Assembly of kiwifruit Actinidia rufa.</title>
        <authorList>
            <person name="Sugita-Konishi S."/>
            <person name="Sato K."/>
            <person name="Mori E."/>
            <person name="Abe Y."/>
            <person name="Kisaki G."/>
            <person name="Hamano K."/>
            <person name="Suezawa K."/>
            <person name="Otani M."/>
            <person name="Fukuda T."/>
            <person name="Manabe T."/>
            <person name="Gomi K."/>
            <person name="Tabuchi M."/>
            <person name="Akimitsu K."/>
            <person name="Kataoka I."/>
        </authorList>
    </citation>
    <scope>NUCLEOTIDE SEQUENCE [LARGE SCALE GENOMIC DNA]</scope>
    <source>
        <strain evidence="2">cv. Fuchu</strain>
    </source>
</reference>
<organism evidence="1 2">
    <name type="scientific">Actinidia rufa</name>
    <dbReference type="NCBI Taxonomy" id="165716"/>
    <lineage>
        <taxon>Eukaryota</taxon>
        <taxon>Viridiplantae</taxon>
        <taxon>Streptophyta</taxon>
        <taxon>Embryophyta</taxon>
        <taxon>Tracheophyta</taxon>
        <taxon>Spermatophyta</taxon>
        <taxon>Magnoliopsida</taxon>
        <taxon>eudicotyledons</taxon>
        <taxon>Gunneridae</taxon>
        <taxon>Pentapetalae</taxon>
        <taxon>asterids</taxon>
        <taxon>Ericales</taxon>
        <taxon>Actinidiaceae</taxon>
        <taxon>Actinidia</taxon>
    </lineage>
</organism>
<name>A0A7J0DYB3_9ERIC</name>
<evidence type="ECO:0000313" key="1">
    <source>
        <dbReference type="EMBL" id="GFS43719.1"/>
    </source>
</evidence>
<dbReference type="EMBL" id="BJWL01000429">
    <property type="protein sequence ID" value="GFS43719.1"/>
    <property type="molecule type" value="Genomic_DNA"/>
</dbReference>
<keyword evidence="2" id="KW-1185">Reference proteome</keyword>
<dbReference type="Proteomes" id="UP000585474">
    <property type="component" value="Unassembled WGS sequence"/>
</dbReference>
<comment type="caution">
    <text evidence="1">The sequence shown here is derived from an EMBL/GenBank/DDBJ whole genome shotgun (WGS) entry which is preliminary data.</text>
</comment>
<dbReference type="AlphaFoldDB" id="A0A7J0DYB3"/>
<proteinExistence type="predicted"/>